<dbReference type="PANTHER" id="PTHR36617:SF15">
    <property type="entry name" value="REVERSE TRANSCRIPTASE ZINC-BINDING DOMAIN-CONTAINING PROTEIN"/>
    <property type="match status" value="1"/>
</dbReference>
<dbReference type="PANTHER" id="PTHR36617">
    <property type="entry name" value="PROTEIN, PUTATIVE-RELATED"/>
    <property type="match status" value="1"/>
</dbReference>
<proteinExistence type="predicted"/>
<keyword evidence="2" id="KW-1185">Reference proteome</keyword>
<dbReference type="AlphaFoldDB" id="A0AA38W4Q5"/>
<gene>
    <name evidence="1" type="ORF">OSB04_021235</name>
</gene>
<comment type="caution">
    <text evidence="1">The sequence shown here is derived from an EMBL/GenBank/DDBJ whole genome shotgun (WGS) entry which is preliminary data.</text>
</comment>
<dbReference type="Proteomes" id="UP001172457">
    <property type="component" value="Chromosome 5"/>
</dbReference>
<protein>
    <submittedName>
        <fullName evidence="1">Uncharacterized protein</fullName>
    </submittedName>
</protein>
<organism evidence="1 2">
    <name type="scientific">Centaurea solstitialis</name>
    <name type="common">yellow star-thistle</name>
    <dbReference type="NCBI Taxonomy" id="347529"/>
    <lineage>
        <taxon>Eukaryota</taxon>
        <taxon>Viridiplantae</taxon>
        <taxon>Streptophyta</taxon>
        <taxon>Embryophyta</taxon>
        <taxon>Tracheophyta</taxon>
        <taxon>Spermatophyta</taxon>
        <taxon>Magnoliopsida</taxon>
        <taxon>eudicotyledons</taxon>
        <taxon>Gunneridae</taxon>
        <taxon>Pentapetalae</taxon>
        <taxon>asterids</taxon>
        <taxon>campanulids</taxon>
        <taxon>Asterales</taxon>
        <taxon>Asteraceae</taxon>
        <taxon>Carduoideae</taxon>
        <taxon>Cardueae</taxon>
        <taxon>Centaureinae</taxon>
        <taxon>Centaurea</taxon>
    </lineage>
</organism>
<accession>A0AA38W4Q5</accession>
<name>A0AA38W4Q5_9ASTR</name>
<sequence>MLTRVNDSVEFSSKRLPSIYRPGVWLNIVKNGVALQRINLNLEDLFTRVVGKGDKTMFWTDRWLGSSPLCSRFPDLYRLERNKSCTIANRRVLEGSGNYTWNWSWSNLAEAARLGERIQELQSLVLSLTLTEKEDSWRWEGDPSGIFSVNSLRVLIDNVFVYE</sequence>
<evidence type="ECO:0000313" key="2">
    <source>
        <dbReference type="Proteomes" id="UP001172457"/>
    </source>
</evidence>
<evidence type="ECO:0000313" key="1">
    <source>
        <dbReference type="EMBL" id="KAJ9548692.1"/>
    </source>
</evidence>
<reference evidence="1" key="1">
    <citation type="submission" date="2023-03" db="EMBL/GenBank/DDBJ databases">
        <title>Chromosome-scale reference genome and RAD-based genetic map of yellow starthistle (Centaurea solstitialis) reveal putative structural variation and QTLs associated with invader traits.</title>
        <authorList>
            <person name="Reatini B."/>
            <person name="Cang F.A."/>
            <person name="Jiang Q."/>
            <person name="Mckibben M.T.W."/>
            <person name="Barker M.S."/>
            <person name="Rieseberg L.H."/>
            <person name="Dlugosch K.M."/>
        </authorList>
    </citation>
    <scope>NUCLEOTIDE SEQUENCE</scope>
    <source>
        <strain evidence="1">CAN-66</strain>
        <tissue evidence="1">Leaf</tissue>
    </source>
</reference>
<dbReference type="EMBL" id="JARYMX010000005">
    <property type="protein sequence ID" value="KAJ9548692.1"/>
    <property type="molecule type" value="Genomic_DNA"/>
</dbReference>